<evidence type="ECO:0000313" key="9">
    <source>
        <dbReference type="Proteomes" id="UP000295146"/>
    </source>
</evidence>
<comment type="subcellular location">
    <subcellularLocation>
        <location evidence="1">Membrane</location>
        <topology evidence="1">Multi-pass membrane protein</topology>
    </subcellularLocation>
</comment>
<protein>
    <submittedName>
        <fullName evidence="8">PurR-regulated permease PerM</fullName>
    </submittedName>
</protein>
<gene>
    <name evidence="8" type="ORF">EV653_4239</name>
</gene>
<feature type="region of interest" description="Disordered" evidence="6">
    <location>
        <begin position="380"/>
        <end position="404"/>
    </location>
</feature>
<feature type="transmembrane region" description="Helical" evidence="7">
    <location>
        <begin position="338"/>
        <end position="360"/>
    </location>
</feature>
<feature type="compositionally biased region" description="Low complexity" evidence="6">
    <location>
        <begin position="12"/>
        <end position="28"/>
    </location>
</feature>
<dbReference type="InterPro" id="IPR002549">
    <property type="entry name" value="AI-2E-like"/>
</dbReference>
<keyword evidence="4 7" id="KW-1133">Transmembrane helix</keyword>
<keyword evidence="9" id="KW-1185">Reference proteome</keyword>
<dbReference type="GO" id="GO:0055085">
    <property type="term" value="P:transmembrane transport"/>
    <property type="evidence" value="ECO:0007669"/>
    <property type="project" value="TreeGrafter"/>
</dbReference>
<accession>A0A4R8C9N4</accession>
<dbReference type="Pfam" id="PF01594">
    <property type="entry name" value="AI-2E_transport"/>
    <property type="match status" value="1"/>
</dbReference>
<evidence type="ECO:0000256" key="6">
    <source>
        <dbReference type="SAM" id="MobiDB-lite"/>
    </source>
</evidence>
<evidence type="ECO:0000256" key="7">
    <source>
        <dbReference type="SAM" id="Phobius"/>
    </source>
</evidence>
<evidence type="ECO:0000256" key="5">
    <source>
        <dbReference type="ARBA" id="ARBA00023136"/>
    </source>
</evidence>
<comment type="caution">
    <text evidence="8">The sequence shown here is derived from an EMBL/GenBank/DDBJ whole genome shotgun (WGS) entry which is preliminary data.</text>
</comment>
<comment type="similarity">
    <text evidence="2">Belongs to the autoinducer-2 exporter (AI-2E) (TC 2.A.86) family.</text>
</comment>
<sequence length="404" mass="42430">MPDSPDSPPPETATAPEAPTAPDASPPETAAPPPAGGDAAASWSLPRGVVVLLGTAGAIITAGGLHGFSSIAGPVFLALILTIAVSPLRRYLIRRGVRTWIAALIALVVVIAILLGLAAALALSLARLATLLPTYQDTFAQLINDARSWLAHRGIGNQEIQRVLQAFDLGKALGILQGWLTKLLGVFSDLGLIVILLFFMGMDANSFSARLTEAAKHRPGIAGALTSFARGTTRYLVVSTIFGLIVAVVDVGVLYVLSVPLPWLWGLLAFITNYIPNIGFIIGVVPPALLGLLDNGWSALVWVIVAYCVINFVFQSIIQPKIVGDAVGMSTTLTFVSLIFWAWVLGPLGAILAIPLSLLAKALLLDADPSTRWVNGLITGTDDVPEKQPERPAAAVPPATPEFS</sequence>
<feature type="transmembrane region" description="Helical" evidence="7">
    <location>
        <begin position="263"/>
        <end position="285"/>
    </location>
</feature>
<dbReference type="Proteomes" id="UP000295146">
    <property type="component" value="Unassembled WGS sequence"/>
</dbReference>
<proteinExistence type="inferred from homology"/>
<feature type="transmembrane region" description="Helical" evidence="7">
    <location>
        <begin position="100"/>
        <end position="126"/>
    </location>
</feature>
<dbReference type="GO" id="GO:0016020">
    <property type="term" value="C:membrane"/>
    <property type="evidence" value="ECO:0007669"/>
    <property type="project" value="UniProtKB-SubCell"/>
</dbReference>
<reference evidence="8 9" key="1">
    <citation type="submission" date="2019-03" db="EMBL/GenBank/DDBJ databases">
        <title>Genomic Encyclopedia of Type Strains, Phase III (KMG-III): the genomes of soil and plant-associated and newly described type strains.</title>
        <authorList>
            <person name="Whitman W."/>
        </authorList>
    </citation>
    <scope>NUCLEOTIDE SEQUENCE [LARGE SCALE GENOMIC DNA]</scope>
    <source>
        <strain evidence="8 9">VKM Ac-2573</strain>
    </source>
</reference>
<name>A0A4R8C9N4_9ACTN</name>
<feature type="transmembrane region" description="Helical" evidence="7">
    <location>
        <begin position="235"/>
        <end position="257"/>
    </location>
</feature>
<evidence type="ECO:0000313" key="8">
    <source>
        <dbReference type="EMBL" id="TDW70203.1"/>
    </source>
</evidence>
<evidence type="ECO:0000256" key="4">
    <source>
        <dbReference type="ARBA" id="ARBA00022989"/>
    </source>
</evidence>
<keyword evidence="3 7" id="KW-0812">Transmembrane</keyword>
<evidence type="ECO:0000256" key="3">
    <source>
        <dbReference type="ARBA" id="ARBA00022692"/>
    </source>
</evidence>
<feature type="compositionally biased region" description="Pro residues" evidence="6">
    <location>
        <begin position="1"/>
        <end position="11"/>
    </location>
</feature>
<feature type="region of interest" description="Disordered" evidence="6">
    <location>
        <begin position="1"/>
        <end position="39"/>
    </location>
</feature>
<dbReference type="PANTHER" id="PTHR21716:SF64">
    <property type="entry name" value="AI-2 TRANSPORT PROTEIN TQSA"/>
    <property type="match status" value="1"/>
</dbReference>
<feature type="transmembrane region" description="Helical" evidence="7">
    <location>
        <begin position="71"/>
        <end position="88"/>
    </location>
</feature>
<feature type="transmembrane region" description="Helical" evidence="7">
    <location>
        <begin position="179"/>
        <end position="200"/>
    </location>
</feature>
<feature type="transmembrane region" description="Helical" evidence="7">
    <location>
        <begin position="297"/>
        <end position="318"/>
    </location>
</feature>
<organism evidence="8 9">
    <name type="scientific">Kribbella pratensis</name>
    <dbReference type="NCBI Taxonomy" id="2512112"/>
    <lineage>
        <taxon>Bacteria</taxon>
        <taxon>Bacillati</taxon>
        <taxon>Actinomycetota</taxon>
        <taxon>Actinomycetes</taxon>
        <taxon>Propionibacteriales</taxon>
        <taxon>Kribbellaceae</taxon>
        <taxon>Kribbella</taxon>
    </lineage>
</organism>
<dbReference type="RefSeq" id="WP_202871763.1">
    <property type="nucleotide sequence ID" value="NZ_SODP01000002.1"/>
</dbReference>
<evidence type="ECO:0000256" key="1">
    <source>
        <dbReference type="ARBA" id="ARBA00004141"/>
    </source>
</evidence>
<keyword evidence="5 7" id="KW-0472">Membrane</keyword>
<evidence type="ECO:0000256" key="2">
    <source>
        <dbReference type="ARBA" id="ARBA00009773"/>
    </source>
</evidence>
<dbReference type="PANTHER" id="PTHR21716">
    <property type="entry name" value="TRANSMEMBRANE PROTEIN"/>
    <property type="match status" value="1"/>
</dbReference>
<dbReference type="EMBL" id="SODP01000002">
    <property type="protein sequence ID" value="TDW70203.1"/>
    <property type="molecule type" value="Genomic_DNA"/>
</dbReference>
<dbReference type="AlphaFoldDB" id="A0A4R8C9N4"/>